<organism evidence="1">
    <name type="scientific">marine sediment metagenome</name>
    <dbReference type="NCBI Taxonomy" id="412755"/>
    <lineage>
        <taxon>unclassified sequences</taxon>
        <taxon>metagenomes</taxon>
        <taxon>ecological metagenomes</taxon>
    </lineage>
</organism>
<feature type="non-terminal residue" evidence="1">
    <location>
        <position position="1"/>
    </location>
</feature>
<comment type="caution">
    <text evidence="1">The sequence shown here is derived from an EMBL/GenBank/DDBJ whole genome shotgun (WGS) entry which is preliminary data.</text>
</comment>
<reference evidence="1" key="1">
    <citation type="journal article" date="2014" name="Front. Microbiol.">
        <title>High frequency of phylogenetically diverse reductive dehalogenase-homologous genes in deep subseafloor sedimentary metagenomes.</title>
        <authorList>
            <person name="Kawai M."/>
            <person name="Futagami T."/>
            <person name="Toyoda A."/>
            <person name="Takaki Y."/>
            <person name="Nishi S."/>
            <person name="Hori S."/>
            <person name="Arai W."/>
            <person name="Tsubouchi T."/>
            <person name="Morono Y."/>
            <person name="Uchiyama I."/>
            <person name="Ito T."/>
            <person name="Fujiyama A."/>
            <person name="Inagaki F."/>
            <person name="Takami H."/>
        </authorList>
    </citation>
    <scope>NUCLEOTIDE SEQUENCE</scope>
    <source>
        <strain evidence="1">Expedition CK06-06</strain>
    </source>
</reference>
<proteinExistence type="predicted"/>
<accession>X1UDV9</accession>
<dbReference type="EMBL" id="BARW01018744">
    <property type="protein sequence ID" value="GAJ01772.1"/>
    <property type="molecule type" value="Genomic_DNA"/>
</dbReference>
<protein>
    <submittedName>
        <fullName evidence="1">Uncharacterized protein</fullName>
    </submittedName>
</protein>
<dbReference type="AlphaFoldDB" id="X1UDV9"/>
<evidence type="ECO:0000313" key="1">
    <source>
        <dbReference type="EMBL" id="GAJ01772.1"/>
    </source>
</evidence>
<name>X1UDV9_9ZZZZ</name>
<gene>
    <name evidence="1" type="ORF">S12H4_32028</name>
</gene>
<sequence>EAGSPPPQSAEVFYLYEMTPPRTTPLPFVPIVGRVKILNWL</sequence>